<sequence>MVEFDAYTATTRQIKWEDAVAMTVIPGGQIRQRRGHHGFESCIAWRDDTGSEAVSISYGGSHGDRVMIEAKGVYTPQIVEKIRDQVPDHKVTRVDAAHDVDDPDAWETLLGVVLEVKAKYRLKGERGGDWDFPEDGRTQYLGAPSSPIRTRLYEKGKQPEYRHCSRPGWVRLEAQVRPKGDAKTAYSTISPIEVWGATKFTRELAARVLQQELEPFSAGTVYRESQRDRAIRWMCKQYGAALLSLKEDCGDWECVGRTLEMIIKAERGR</sequence>
<protein>
    <submittedName>
        <fullName evidence="1">Replication initiation factor domain-containing protein</fullName>
    </submittedName>
</protein>
<dbReference type="GeneID" id="98407305"/>
<reference evidence="1 2" key="1">
    <citation type="submission" date="2020-10" db="EMBL/GenBank/DDBJ databases">
        <title>Complete genome sequence of Cupriavidus basilensis CCUG 49340T.</title>
        <authorList>
            <person name="Salva-Serra F."/>
            <person name="Donoso R.A."/>
            <person name="Cho K.H."/>
            <person name="Yoo J.A."/>
            <person name="Lee K."/>
            <person name="Yoon S.-H."/>
            <person name="Perez-Pantoja D."/>
            <person name="Moore E.R.B."/>
        </authorList>
    </citation>
    <scope>NUCLEOTIDE SEQUENCE [LARGE SCALE GENOMIC DNA]</scope>
    <source>
        <strain evidence="2">CCUG 49340</strain>
        <plasmid evidence="1 2">pRK1-6</plasmid>
    </source>
</reference>
<geneLocation type="plasmid" evidence="1 2">
    <name>pRK1-6</name>
</geneLocation>
<organism evidence="1 2">
    <name type="scientific">Cupriavidus basilensis</name>
    <dbReference type="NCBI Taxonomy" id="68895"/>
    <lineage>
        <taxon>Bacteria</taxon>
        <taxon>Pseudomonadati</taxon>
        <taxon>Pseudomonadota</taxon>
        <taxon>Betaproteobacteria</taxon>
        <taxon>Burkholderiales</taxon>
        <taxon>Burkholderiaceae</taxon>
        <taxon>Cupriavidus</taxon>
    </lineage>
</organism>
<name>A0A643FHR2_9BURK</name>
<dbReference type="AlphaFoldDB" id="A0A643FHR2"/>
<keyword evidence="1" id="KW-0614">Plasmid</keyword>
<evidence type="ECO:0000313" key="1">
    <source>
        <dbReference type="EMBL" id="QOT82487.1"/>
    </source>
</evidence>
<dbReference type="Proteomes" id="UP000397656">
    <property type="component" value="Plasmid pRK1-6"/>
</dbReference>
<accession>A0A643FHR2</accession>
<keyword evidence="1" id="KW-0396">Initiation factor</keyword>
<dbReference type="RefSeq" id="WP_150993631.1">
    <property type="nucleotide sequence ID" value="NZ_CP062810.1"/>
</dbReference>
<gene>
    <name evidence="1" type="ORF">F7R26_040750</name>
</gene>
<dbReference type="EMBL" id="CP062810">
    <property type="protein sequence ID" value="QOT82487.1"/>
    <property type="molecule type" value="Genomic_DNA"/>
</dbReference>
<keyword evidence="1" id="KW-0648">Protein biosynthesis</keyword>
<proteinExistence type="predicted"/>
<dbReference type="GO" id="GO:0003743">
    <property type="term" value="F:translation initiation factor activity"/>
    <property type="evidence" value="ECO:0007669"/>
    <property type="project" value="UniProtKB-KW"/>
</dbReference>
<evidence type="ECO:0000313" key="2">
    <source>
        <dbReference type="Proteomes" id="UP000397656"/>
    </source>
</evidence>